<gene>
    <name evidence="2" type="ORF">SAMN06265348_10741</name>
</gene>
<dbReference type="OrthoDB" id="279982at2"/>
<name>A0A521E517_9SPHI</name>
<dbReference type="PANTHER" id="PTHR10151:SF120">
    <property type="entry name" value="BIS(5'-ADENOSYL)-TRIPHOSPHATASE"/>
    <property type="match status" value="1"/>
</dbReference>
<dbReference type="Gene3D" id="3.40.720.10">
    <property type="entry name" value="Alkaline Phosphatase, subunit A"/>
    <property type="match status" value="1"/>
</dbReference>
<feature type="chain" id="PRO_5022017756" evidence="1">
    <location>
        <begin position="24"/>
        <end position="414"/>
    </location>
</feature>
<proteinExistence type="predicted"/>
<evidence type="ECO:0000313" key="2">
    <source>
        <dbReference type="EMBL" id="SMO79036.1"/>
    </source>
</evidence>
<protein>
    <submittedName>
        <fullName evidence="2">Type I phosphodiesterase / nucleotide pyrophosphatase</fullName>
    </submittedName>
</protein>
<evidence type="ECO:0000313" key="3">
    <source>
        <dbReference type="Proteomes" id="UP000320300"/>
    </source>
</evidence>
<dbReference type="PANTHER" id="PTHR10151">
    <property type="entry name" value="ECTONUCLEOTIDE PYROPHOSPHATASE/PHOSPHODIESTERASE"/>
    <property type="match status" value="1"/>
</dbReference>
<keyword evidence="3" id="KW-1185">Reference proteome</keyword>
<dbReference type="Pfam" id="PF01663">
    <property type="entry name" value="Phosphodiest"/>
    <property type="match status" value="1"/>
</dbReference>
<dbReference type="Proteomes" id="UP000320300">
    <property type="component" value="Unassembled WGS sequence"/>
</dbReference>
<dbReference type="GO" id="GO:0016787">
    <property type="term" value="F:hydrolase activity"/>
    <property type="evidence" value="ECO:0007669"/>
    <property type="project" value="UniProtKB-ARBA"/>
</dbReference>
<dbReference type="AlphaFoldDB" id="A0A521E517"/>
<keyword evidence="1" id="KW-0732">Signal</keyword>
<dbReference type="RefSeq" id="WP_142528883.1">
    <property type="nucleotide sequence ID" value="NZ_CBCSJO010000007.1"/>
</dbReference>
<sequence>MTQSIKNPFLLIFLLFPGMVAHAQKKVQKTVFIIADGMSADVIERTATPNLNLIAKQGKYLRAHVGGDKDTYSQTPTISAVGYNSLLTGTWVNKHNVWDNDIKAPNYNYPTIFRLFKDQYPDRKIAVFSSWLDNRTKLTGDGLSATNKLHVDEHADGFELDTINFKHDKMRDFMHRIDEKVVEEAALSIRNNAPDLSWVYLEYTDDMGHMYGDSPQYTRAVELMDQQVGKLWKAIQYREQHFNEEWLIFITSDHGRDEKTGRNHGGQSARQRSTWMVTNAKKLNAYAQYYYPGIVDIMPSIATFMHIDIPTDRKREIDGITLIGPVSVAQPVANYIQGNLDLSWKALDNSDKVKIWVCPENNIKEGKPDQYHLLAEMPAGAEHATVSVKDLPSSFYKICIEGKYNTINKWITIP</sequence>
<organism evidence="2 3">
    <name type="scientific">Pedobacter westerhofensis</name>
    <dbReference type="NCBI Taxonomy" id="425512"/>
    <lineage>
        <taxon>Bacteria</taxon>
        <taxon>Pseudomonadati</taxon>
        <taxon>Bacteroidota</taxon>
        <taxon>Sphingobacteriia</taxon>
        <taxon>Sphingobacteriales</taxon>
        <taxon>Sphingobacteriaceae</taxon>
        <taxon>Pedobacter</taxon>
    </lineage>
</organism>
<dbReference type="InterPro" id="IPR002591">
    <property type="entry name" value="Phosphodiest/P_Trfase"/>
</dbReference>
<dbReference type="InterPro" id="IPR017850">
    <property type="entry name" value="Alkaline_phosphatase_core_sf"/>
</dbReference>
<dbReference type="EMBL" id="FXTN01000007">
    <property type="protein sequence ID" value="SMO79036.1"/>
    <property type="molecule type" value="Genomic_DNA"/>
</dbReference>
<feature type="signal peptide" evidence="1">
    <location>
        <begin position="1"/>
        <end position="23"/>
    </location>
</feature>
<evidence type="ECO:0000256" key="1">
    <source>
        <dbReference type="SAM" id="SignalP"/>
    </source>
</evidence>
<accession>A0A521E517</accession>
<reference evidence="2 3" key="1">
    <citation type="submission" date="2017-05" db="EMBL/GenBank/DDBJ databases">
        <authorList>
            <person name="Varghese N."/>
            <person name="Submissions S."/>
        </authorList>
    </citation>
    <scope>NUCLEOTIDE SEQUENCE [LARGE SCALE GENOMIC DNA]</scope>
    <source>
        <strain evidence="2 3">DSM 19036</strain>
    </source>
</reference>
<dbReference type="SUPFAM" id="SSF53649">
    <property type="entry name" value="Alkaline phosphatase-like"/>
    <property type="match status" value="1"/>
</dbReference>